<dbReference type="RefSeq" id="WP_310273712.1">
    <property type="nucleotide sequence ID" value="NZ_JAVDXW010000001.1"/>
</dbReference>
<proteinExistence type="predicted"/>
<feature type="region of interest" description="Disordered" evidence="1">
    <location>
        <begin position="1"/>
        <end position="44"/>
    </location>
</feature>
<keyword evidence="3" id="KW-1185">Reference proteome</keyword>
<reference evidence="2" key="1">
    <citation type="submission" date="2023-07" db="EMBL/GenBank/DDBJ databases">
        <title>Sequencing the genomes of 1000 actinobacteria strains.</title>
        <authorList>
            <person name="Klenk H.-P."/>
        </authorList>
    </citation>
    <scope>NUCLEOTIDE SEQUENCE</scope>
    <source>
        <strain evidence="2">DSM 45977</strain>
    </source>
</reference>
<organism evidence="2 3">
    <name type="scientific">Haloactinomyces albus</name>
    <dbReference type="NCBI Taxonomy" id="1352928"/>
    <lineage>
        <taxon>Bacteria</taxon>
        <taxon>Bacillati</taxon>
        <taxon>Actinomycetota</taxon>
        <taxon>Actinomycetes</taxon>
        <taxon>Actinopolysporales</taxon>
        <taxon>Actinopolysporaceae</taxon>
        <taxon>Haloactinomyces</taxon>
    </lineage>
</organism>
<name>A0AAE3ZCB1_9ACTN</name>
<dbReference type="AlphaFoldDB" id="A0AAE3ZCB1"/>
<comment type="caution">
    <text evidence="2">The sequence shown here is derived from an EMBL/GenBank/DDBJ whole genome shotgun (WGS) entry which is preliminary data.</text>
</comment>
<evidence type="ECO:0000313" key="3">
    <source>
        <dbReference type="Proteomes" id="UP001180845"/>
    </source>
</evidence>
<accession>A0AAE3ZCB1</accession>
<evidence type="ECO:0000256" key="1">
    <source>
        <dbReference type="SAM" id="MobiDB-lite"/>
    </source>
</evidence>
<feature type="compositionally biased region" description="Basic and acidic residues" evidence="1">
    <location>
        <begin position="1"/>
        <end position="23"/>
    </location>
</feature>
<dbReference type="EMBL" id="JAVDXW010000001">
    <property type="protein sequence ID" value="MDR7302298.1"/>
    <property type="molecule type" value="Genomic_DNA"/>
</dbReference>
<sequence length="44" mass="4904">MSRTDEHPALVDRDGADDQHEAVAVRGDPLAGEHTVRKGPRRRE</sequence>
<dbReference type="Proteomes" id="UP001180845">
    <property type="component" value="Unassembled WGS sequence"/>
</dbReference>
<protein>
    <submittedName>
        <fullName evidence="2">Uncharacterized protein</fullName>
    </submittedName>
</protein>
<gene>
    <name evidence="2" type="ORF">JOF55_002479</name>
</gene>
<evidence type="ECO:0000313" key="2">
    <source>
        <dbReference type="EMBL" id="MDR7302298.1"/>
    </source>
</evidence>